<evidence type="ECO:0000256" key="13">
    <source>
        <dbReference type="SAM" id="MobiDB-lite"/>
    </source>
</evidence>
<dbReference type="Gene3D" id="1.10.287.130">
    <property type="match status" value="1"/>
</dbReference>
<dbReference type="Proteomes" id="UP000196475">
    <property type="component" value="Unassembled WGS sequence"/>
</dbReference>
<keyword evidence="12 14" id="KW-0472">Membrane</keyword>
<dbReference type="SUPFAM" id="SSF55874">
    <property type="entry name" value="ATPase domain of HSP90 chaperone/DNA topoisomerase II/histidine kinase"/>
    <property type="match status" value="1"/>
</dbReference>
<dbReference type="InterPro" id="IPR004358">
    <property type="entry name" value="Sig_transdc_His_kin-like_C"/>
</dbReference>
<evidence type="ECO:0000256" key="5">
    <source>
        <dbReference type="ARBA" id="ARBA00022679"/>
    </source>
</evidence>
<dbReference type="GO" id="GO:0004721">
    <property type="term" value="F:phosphoprotein phosphatase activity"/>
    <property type="evidence" value="ECO:0007669"/>
    <property type="project" value="TreeGrafter"/>
</dbReference>
<evidence type="ECO:0000256" key="3">
    <source>
        <dbReference type="ARBA" id="ARBA00012438"/>
    </source>
</evidence>
<dbReference type="SMART" id="SM00387">
    <property type="entry name" value="HATPase_c"/>
    <property type="match status" value="1"/>
</dbReference>
<keyword evidence="10 14" id="KW-1133">Transmembrane helix</keyword>
<gene>
    <name evidence="16" type="ORF">BAA01_01935</name>
</gene>
<evidence type="ECO:0000256" key="10">
    <source>
        <dbReference type="ARBA" id="ARBA00022989"/>
    </source>
</evidence>
<evidence type="ECO:0000256" key="7">
    <source>
        <dbReference type="ARBA" id="ARBA00022741"/>
    </source>
</evidence>
<keyword evidence="11" id="KW-0902">Two-component regulatory system</keyword>
<dbReference type="InterPro" id="IPR050351">
    <property type="entry name" value="BphY/WalK/GraS-like"/>
</dbReference>
<protein>
    <recommendedName>
        <fullName evidence="3">histidine kinase</fullName>
        <ecNumber evidence="3">2.7.13.3</ecNumber>
    </recommendedName>
</protein>
<proteinExistence type="predicted"/>
<evidence type="ECO:0000256" key="1">
    <source>
        <dbReference type="ARBA" id="ARBA00000085"/>
    </source>
</evidence>
<dbReference type="Gene3D" id="3.30.565.10">
    <property type="entry name" value="Histidine kinase-like ATPase, C-terminal domain"/>
    <property type="match status" value="1"/>
</dbReference>
<feature type="transmembrane region" description="Helical" evidence="14">
    <location>
        <begin position="206"/>
        <end position="225"/>
    </location>
</feature>
<dbReference type="CDD" id="cd00075">
    <property type="entry name" value="HATPase"/>
    <property type="match status" value="1"/>
</dbReference>
<accession>A0A1Y3PFM9</accession>
<comment type="caution">
    <text evidence="16">The sequence shown here is derived from an EMBL/GenBank/DDBJ whole genome shotgun (WGS) entry which is preliminary data.</text>
</comment>
<organism evidence="16 17">
    <name type="scientific">Bacillus thermozeamaize</name>
    <dbReference type="NCBI Taxonomy" id="230954"/>
    <lineage>
        <taxon>Bacteria</taxon>
        <taxon>Bacillati</taxon>
        <taxon>Bacillota</taxon>
        <taxon>Bacilli</taxon>
        <taxon>Bacillales</taxon>
        <taxon>Bacillaceae</taxon>
        <taxon>Bacillus</taxon>
    </lineage>
</organism>
<evidence type="ECO:0000256" key="8">
    <source>
        <dbReference type="ARBA" id="ARBA00022777"/>
    </source>
</evidence>
<dbReference type="InterPro" id="IPR005467">
    <property type="entry name" value="His_kinase_dom"/>
</dbReference>
<evidence type="ECO:0000313" key="16">
    <source>
        <dbReference type="EMBL" id="OUM86113.1"/>
    </source>
</evidence>
<dbReference type="Pfam" id="PF02518">
    <property type="entry name" value="HATPase_c"/>
    <property type="match status" value="1"/>
</dbReference>
<sequence length="465" mass="53573">MIHKTRWRLTLLYSSIIALTLLIMAGVFYLSLVQILKRHETTELKELAGQWMSYLSEEGFSESEKKREPFFSKGHEEHGEDNDSDEKRKPNEFLYSDRFFLLFDQQGTLIAHSLTDAKMAEWLQAELARWPDEDLHKVKRLFRQPENEEEQVYALMALPLSGEHLSREHEHEHDHEYVSQFSLQGRLFVGNEVTDYWFFIQRMRNMLLILALGLLFVAAIIGFLFSERAMIPILNAYRKQQSFLADASHELRTPISILQSSVEILDEIKPQIPDFHQRVLDDMADEVARMGRMVQDLLVLARSDAGQLELLKETFDFAETCRSVTERMNNIARKKGVQLTCHTPEQPVWMHGDRERLSQLLYILLDNAIKYTPEGGRVNVTLSHANGGLECVVQDTGIGIPDTDLPHIFERFYRVDKDRSRKLGGTGIGLSIADWIVKAHGGRIKVTSQVGKGTAFHIRLPSNRR</sequence>
<evidence type="ECO:0000256" key="4">
    <source>
        <dbReference type="ARBA" id="ARBA00022553"/>
    </source>
</evidence>
<dbReference type="GO" id="GO:0005886">
    <property type="term" value="C:plasma membrane"/>
    <property type="evidence" value="ECO:0007669"/>
    <property type="project" value="UniProtKB-SubCell"/>
</dbReference>
<reference evidence="17" key="1">
    <citation type="submission" date="2016-06" db="EMBL/GenBank/DDBJ databases">
        <authorList>
            <person name="Nascimento L."/>
            <person name="Pereira R.V."/>
            <person name="Martins L.F."/>
            <person name="Quaggio R.B."/>
            <person name="Silva A.M."/>
            <person name="Setubal J.C."/>
        </authorList>
    </citation>
    <scope>NUCLEOTIDE SEQUENCE [LARGE SCALE GENOMIC DNA]</scope>
</reference>
<evidence type="ECO:0000313" key="17">
    <source>
        <dbReference type="Proteomes" id="UP000196475"/>
    </source>
</evidence>
<evidence type="ECO:0000256" key="9">
    <source>
        <dbReference type="ARBA" id="ARBA00022840"/>
    </source>
</evidence>
<keyword evidence="6 14" id="KW-0812">Transmembrane</keyword>
<dbReference type="SUPFAM" id="SSF47384">
    <property type="entry name" value="Homodimeric domain of signal transducing histidine kinase"/>
    <property type="match status" value="1"/>
</dbReference>
<dbReference type="EMBL" id="LZRT01000094">
    <property type="protein sequence ID" value="OUM86113.1"/>
    <property type="molecule type" value="Genomic_DNA"/>
</dbReference>
<evidence type="ECO:0000256" key="2">
    <source>
        <dbReference type="ARBA" id="ARBA00004651"/>
    </source>
</evidence>
<keyword evidence="9" id="KW-0067">ATP-binding</keyword>
<feature type="domain" description="Histidine kinase" evidence="15">
    <location>
        <begin position="246"/>
        <end position="464"/>
    </location>
</feature>
<keyword evidence="4" id="KW-0597">Phosphoprotein</keyword>
<name>A0A1Y3PFM9_9BACI</name>
<evidence type="ECO:0000256" key="12">
    <source>
        <dbReference type="ARBA" id="ARBA00023136"/>
    </source>
</evidence>
<evidence type="ECO:0000256" key="14">
    <source>
        <dbReference type="SAM" id="Phobius"/>
    </source>
</evidence>
<feature type="region of interest" description="Disordered" evidence="13">
    <location>
        <begin position="66"/>
        <end position="89"/>
    </location>
</feature>
<dbReference type="FunFam" id="3.30.565.10:FF:000006">
    <property type="entry name" value="Sensor histidine kinase WalK"/>
    <property type="match status" value="1"/>
</dbReference>
<dbReference type="InterPro" id="IPR003661">
    <property type="entry name" value="HisK_dim/P_dom"/>
</dbReference>
<dbReference type="GO" id="GO:0016036">
    <property type="term" value="P:cellular response to phosphate starvation"/>
    <property type="evidence" value="ECO:0007669"/>
    <property type="project" value="TreeGrafter"/>
</dbReference>
<evidence type="ECO:0000256" key="6">
    <source>
        <dbReference type="ARBA" id="ARBA00022692"/>
    </source>
</evidence>
<dbReference type="PANTHER" id="PTHR45453:SF1">
    <property type="entry name" value="PHOSPHATE REGULON SENSOR PROTEIN PHOR"/>
    <property type="match status" value="1"/>
</dbReference>
<dbReference type="FunFam" id="1.10.287.130:FF:000001">
    <property type="entry name" value="Two-component sensor histidine kinase"/>
    <property type="match status" value="1"/>
</dbReference>
<feature type="compositionally biased region" description="Basic and acidic residues" evidence="13">
    <location>
        <begin position="66"/>
        <end position="78"/>
    </location>
</feature>
<dbReference type="SMART" id="SM00388">
    <property type="entry name" value="HisKA"/>
    <property type="match status" value="1"/>
</dbReference>
<keyword evidence="8" id="KW-0418">Kinase</keyword>
<keyword evidence="5" id="KW-0808">Transferase</keyword>
<dbReference type="EC" id="2.7.13.3" evidence="3"/>
<dbReference type="GO" id="GO:0005524">
    <property type="term" value="F:ATP binding"/>
    <property type="evidence" value="ECO:0007669"/>
    <property type="project" value="UniProtKB-KW"/>
</dbReference>
<dbReference type="Pfam" id="PF00512">
    <property type="entry name" value="HisKA"/>
    <property type="match status" value="1"/>
</dbReference>
<keyword evidence="7" id="KW-0547">Nucleotide-binding</keyword>
<dbReference type="InterPro" id="IPR036097">
    <property type="entry name" value="HisK_dim/P_sf"/>
</dbReference>
<comment type="subcellular location">
    <subcellularLocation>
        <location evidence="2">Cell membrane</location>
        <topology evidence="2">Multi-pass membrane protein</topology>
    </subcellularLocation>
</comment>
<dbReference type="InterPro" id="IPR036890">
    <property type="entry name" value="HATPase_C_sf"/>
</dbReference>
<dbReference type="AlphaFoldDB" id="A0A1Y3PFM9"/>
<dbReference type="InterPro" id="IPR003594">
    <property type="entry name" value="HATPase_dom"/>
</dbReference>
<dbReference type="PANTHER" id="PTHR45453">
    <property type="entry name" value="PHOSPHATE REGULON SENSOR PROTEIN PHOR"/>
    <property type="match status" value="1"/>
</dbReference>
<evidence type="ECO:0000256" key="11">
    <source>
        <dbReference type="ARBA" id="ARBA00023012"/>
    </source>
</evidence>
<dbReference type="GO" id="GO:0000155">
    <property type="term" value="F:phosphorelay sensor kinase activity"/>
    <property type="evidence" value="ECO:0007669"/>
    <property type="project" value="InterPro"/>
</dbReference>
<feature type="transmembrane region" description="Helical" evidence="14">
    <location>
        <begin position="12"/>
        <end position="36"/>
    </location>
</feature>
<dbReference type="PRINTS" id="PR00344">
    <property type="entry name" value="BCTRLSENSOR"/>
</dbReference>
<dbReference type="PROSITE" id="PS50109">
    <property type="entry name" value="HIS_KIN"/>
    <property type="match status" value="1"/>
</dbReference>
<comment type="catalytic activity">
    <reaction evidence="1">
        <text>ATP + protein L-histidine = ADP + protein N-phospho-L-histidine.</text>
        <dbReference type="EC" id="2.7.13.3"/>
    </reaction>
</comment>
<evidence type="ECO:0000259" key="15">
    <source>
        <dbReference type="PROSITE" id="PS50109"/>
    </source>
</evidence>
<dbReference type="CDD" id="cd00082">
    <property type="entry name" value="HisKA"/>
    <property type="match status" value="1"/>
</dbReference>